<dbReference type="InterPro" id="IPR013149">
    <property type="entry name" value="ADH-like_C"/>
</dbReference>
<feature type="domain" description="Enoyl reductase (ER)" evidence="8">
    <location>
        <begin position="5"/>
        <end position="357"/>
    </location>
</feature>
<reference evidence="9 10" key="1">
    <citation type="submission" date="2020-03" db="EMBL/GenBank/DDBJ databases">
        <title>Whole genome shotgun sequence of Phytohabitans houttuyneae NBRC 108639.</title>
        <authorList>
            <person name="Komaki H."/>
            <person name="Tamura T."/>
        </authorList>
    </citation>
    <scope>NUCLEOTIDE SEQUENCE [LARGE SCALE GENOMIC DNA]</scope>
    <source>
        <strain evidence="9 10">NBRC 108639</strain>
    </source>
</reference>
<dbReference type="PANTHER" id="PTHR43880">
    <property type="entry name" value="ALCOHOL DEHYDROGENASE"/>
    <property type="match status" value="1"/>
</dbReference>
<evidence type="ECO:0000313" key="9">
    <source>
        <dbReference type="EMBL" id="GFJ85050.1"/>
    </source>
</evidence>
<dbReference type="SMART" id="SM00829">
    <property type="entry name" value="PKS_ER"/>
    <property type="match status" value="1"/>
</dbReference>
<name>A0A6V8KNT1_9ACTN</name>
<keyword evidence="4 7" id="KW-0862">Zinc</keyword>
<evidence type="ECO:0000256" key="5">
    <source>
        <dbReference type="ARBA" id="ARBA00023002"/>
    </source>
</evidence>
<keyword evidence="10" id="KW-1185">Reference proteome</keyword>
<dbReference type="GO" id="GO:0005829">
    <property type="term" value="C:cytosol"/>
    <property type="evidence" value="ECO:0007669"/>
    <property type="project" value="TreeGrafter"/>
</dbReference>
<dbReference type="InterPro" id="IPR036291">
    <property type="entry name" value="NAD(P)-bd_dom_sf"/>
</dbReference>
<dbReference type="InterPro" id="IPR002328">
    <property type="entry name" value="ADH_Zn_CS"/>
</dbReference>
<dbReference type="Gene3D" id="3.40.50.720">
    <property type="entry name" value="NAD(P)-binding Rossmann-like Domain"/>
    <property type="match status" value="1"/>
</dbReference>
<evidence type="ECO:0000256" key="1">
    <source>
        <dbReference type="ARBA" id="ARBA00001947"/>
    </source>
</evidence>
<evidence type="ECO:0000259" key="8">
    <source>
        <dbReference type="SMART" id="SM00829"/>
    </source>
</evidence>
<evidence type="ECO:0000256" key="2">
    <source>
        <dbReference type="ARBA" id="ARBA00008072"/>
    </source>
</evidence>
<comment type="cofactor">
    <cofactor evidence="1 7">
        <name>Zn(2+)</name>
        <dbReference type="ChEBI" id="CHEBI:29105"/>
    </cofactor>
</comment>
<keyword evidence="6" id="KW-0520">NAD</keyword>
<dbReference type="Proteomes" id="UP000482800">
    <property type="component" value="Unassembled WGS sequence"/>
</dbReference>
<keyword evidence="3 7" id="KW-0479">Metal-binding</keyword>
<keyword evidence="5" id="KW-0560">Oxidoreductase</keyword>
<reference evidence="9 10" key="2">
    <citation type="submission" date="2020-03" db="EMBL/GenBank/DDBJ databases">
        <authorList>
            <person name="Ichikawa N."/>
            <person name="Kimura A."/>
            <person name="Kitahashi Y."/>
            <person name="Uohara A."/>
        </authorList>
    </citation>
    <scope>NUCLEOTIDE SEQUENCE [LARGE SCALE GENOMIC DNA]</scope>
    <source>
        <strain evidence="9 10">NBRC 108639</strain>
    </source>
</reference>
<dbReference type="PANTHER" id="PTHR43880:SF12">
    <property type="entry name" value="ALCOHOL DEHYDROGENASE CLASS-3"/>
    <property type="match status" value="1"/>
</dbReference>
<dbReference type="GO" id="GO:0051903">
    <property type="term" value="F:S-(hydroxymethyl)glutathione dehydrogenase [NAD(P)+] activity"/>
    <property type="evidence" value="ECO:0007669"/>
    <property type="project" value="TreeGrafter"/>
</dbReference>
<accession>A0A6V8KNT1</accession>
<evidence type="ECO:0000256" key="3">
    <source>
        <dbReference type="ARBA" id="ARBA00022723"/>
    </source>
</evidence>
<evidence type="ECO:0000256" key="4">
    <source>
        <dbReference type="ARBA" id="ARBA00022833"/>
    </source>
</evidence>
<dbReference type="RefSeq" id="WP_173069897.1">
    <property type="nucleotide sequence ID" value="NZ_BAABGO010000014.1"/>
</dbReference>
<comment type="caution">
    <text evidence="9">The sequence shown here is derived from an EMBL/GenBank/DDBJ whole genome shotgun (WGS) entry which is preliminary data.</text>
</comment>
<gene>
    <name evidence="9" type="ORF">Phou_092300</name>
</gene>
<dbReference type="Pfam" id="PF00107">
    <property type="entry name" value="ADH_zinc_N"/>
    <property type="match status" value="1"/>
</dbReference>
<dbReference type="SUPFAM" id="SSF51735">
    <property type="entry name" value="NAD(P)-binding Rossmann-fold domains"/>
    <property type="match status" value="1"/>
</dbReference>
<dbReference type="AlphaFoldDB" id="A0A6V8KNT1"/>
<organism evidence="9 10">
    <name type="scientific">Phytohabitans houttuyneae</name>
    <dbReference type="NCBI Taxonomy" id="1076126"/>
    <lineage>
        <taxon>Bacteria</taxon>
        <taxon>Bacillati</taxon>
        <taxon>Actinomycetota</taxon>
        <taxon>Actinomycetes</taxon>
        <taxon>Micromonosporales</taxon>
        <taxon>Micromonosporaceae</taxon>
    </lineage>
</organism>
<dbReference type="InterPro" id="IPR020843">
    <property type="entry name" value="ER"/>
</dbReference>
<dbReference type="GO" id="GO:0008270">
    <property type="term" value="F:zinc ion binding"/>
    <property type="evidence" value="ECO:0007669"/>
    <property type="project" value="InterPro"/>
</dbReference>
<dbReference type="PROSITE" id="PS00059">
    <property type="entry name" value="ADH_ZINC"/>
    <property type="match status" value="1"/>
</dbReference>
<evidence type="ECO:0000313" key="10">
    <source>
        <dbReference type="Proteomes" id="UP000482800"/>
    </source>
</evidence>
<comment type="similarity">
    <text evidence="2 7">Belongs to the zinc-containing alcohol dehydrogenase family.</text>
</comment>
<dbReference type="EMBL" id="BLPF01000004">
    <property type="protein sequence ID" value="GFJ85050.1"/>
    <property type="molecule type" value="Genomic_DNA"/>
</dbReference>
<dbReference type="GO" id="GO:0046294">
    <property type="term" value="P:formaldehyde catabolic process"/>
    <property type="evidence" value="ECO:0007669"/>
    <property type="project" value="TreeGrafter"/>
</dbReference>
<evidence type="ECO:0000256" key="7">
    <source>
        <dbReference type="RuleBase" id="RU361277"/>
    </source>
</evidence>
<proteinExistence type="inferred from homology"/>
<dbReference type="Gene3D" id="3.90.180.10">
    <property type="entry name" value="Medium-chain alcohol dehydrogenases, catalytic domain"/>
    <property type="match status" value="1"/>
</dbReference>
<dbReference type="CDD" id="cd08279">
    <property type="entry name" value="Zn_ADH_class_III"/>
    <property type="match status" value="1"/>
</dbReference>
<evidence type="ECO:0000256" key="6">
    <source>
        <dbReference type="ARBA" id="ARBA00023027"/>
    </source>
</evidence>
<dbReference type="InterPro" id="IPR013154">
    <property type="entry name" value="ADH-like_N"/>
</dbReference>
<protein>
    <submittedName>
        <fullName evidence="9">Alcohol dehydrogenase</fullName>
    </submittedName>
</protein>
<sequence length="361" mass="37708">MTAVGAPLVVDDVELEAPRAGEVAVDVHHCGVCHSDVHYMDGALRTGLPVILGHEAAGVVAEAGPDVADLKPGDKVVLTMAPSCGRCYWCVRDEHTLCQRFAGMVAGAYPDGSTRLSWKGEQVRRGLVLSAFAERTVVPVEAAVRIPDDVPTDIAAVVGCAVQTGVGAVLNTTRVPVGASVVVSGLGAVGLSIVQAAAIAGATVIVAADLNAERRASALRLGASHAVDPAAERLDRVARELTEGRGADFGFDAVGRGEVVETLLKSTRNGGTTVMVGMPSTEDTVRVRALVHAFYEKKLVGCLLGSANAHRDLPRILDLWRAGRLDLAGMVTARRPLDEINEAVADLRRGAGVRTVLEMAR</sequence>
<dbReference type="FunFam" id="3.40.50.720:FF:000003">
    <property type="entry name" value="S-(hydroxymethyl)glutathione dehydrogenase"/>
    <property type="match status" value="1"/>
</dbReference>
<dbReference type="SUPFAM" id="SSF50129">
    <property type="entry name" value="GroES-like"/>
    <property type="match status" value="2"/>
</dbReference>
<dbReference type="Pfam" id="PF08240">
    <property type="entry name" value="ADH_N"/>
    <property type="match status" value="1"/>
</dbReference>
<dbReference type="InterPro" id="IPR011032">
    <property type="entry name" value="GroES-like_sf"/>
</dbReference>